<keyword evidence="1" id="KW-0175">Coiled coil</keyword>
<accession>A0A3E0VQR3</accession>
<evidence type="ECO:0000313" key="2">
    <source>
        <dbReference type="EMBL" id="RFA11975.1"/>
    </source>
</evidence>
<organism evidence="2 3">
    <name type="scientific">Subtercola boreus</name>
    <dbReference type="NCBI Taxonomy" id="120213"/>
    <lineage>
        <taxon>Bacteria</taxon>
        <taxon>Bacillati</taxon>
        <taxon>Actinomycetota</taxon>
        <taxon>Actinomycetes</taxon>
        <taxon>Micrococcales</taxon>
        <taxon>Microbacteriaceae</taxon>
        <taxon>Subtercola</taxon>
    </lineage>
</organism>
<name>A0A3E0VQR3_9MICO</name>
<dbReference type="Proteomes" id="UP000256709">
    <property type="component" value="Unassembled WGS sequence"/>
</dbReference>
<feature type="coiled-coil region" evidence="1">
    <location>
        <begin position="124"/>
        <end position="151"/>
    </location>
</feature>
<dbReference type="AlphaFoldDB" id="A0A3E0VQR3"/>
<evidence type="ECO:0000256" key="1">
    <source>
        <dbReference type="SAM" id="Coils"/>
    </source>
</evidence>
<gene>
    <name evidence="2" type="ORF">B7R21_11620</name>
</gene>
<proteinExistence type="predicted"/>
<evidence type="ECO:0000313" key="3">
    <source>
        <dbReference type="Proteomes" id="UP000256709"/>
    </source>
</evidence>
<dbReference type="RefSeq" id="WP_116283414.1">
    <property type="nucleotide sequence ID" value="NZ_NBXA01000022.1"/>
</dbReference>
<comment type="caution">
    <text evidence="2">The sequence shown here is derived from an EMBL/GenBank/DDBJ whole genome shotgun (WGS) entry which is preliminary data.</text>
</comment>
<protein>
    <submittedName>
        <fullName evidence="2">Uncharacterized protein</fullName>
    </submittedName>
</protein>
<reference evidence="2 3" key="1">
    <citation type="submission" date="2017-04" db="EMBL/GenBank/DDBJ databases">
        <title>Comparative genome analysis of Subtercola boreus.</title>
        <authorList>
            <person name="Cho Y.-J."/>
            <person name="Cho A."/>
            <person name="Kim O.-S."/>
            <person name="Lee J.-I."/>
        </authorList>
    </citation>
    <scope>NUCLEOTIDE SEQUENCE [LARGE SCALE GENOMIC DNA]</scope>
    <source>
        <strain evidence="2 3">P27444</strain>
    </source>
</reference>
<dbReference type="EMBL" id="NBXA01000022">
    <property type="protein sequence ID" value="RFA11975.1"/>
    <property type="molecule type" value="Genomic_DNA"/>
</dbReference>
<sequence>MTNNIEARPDGLPPAFLIDAVPGAVEALTHARRTEAGGEVLRAATNEAMRARRGKVQTLGTPPDTFPGPARGVSTAEFDALQAAYADAQAAESAYNRRSSAAWRSFATLISEGKSEPRAREAVSAFAQDRHADAEAALAALQEALREREEAASFLRTPRAQRPLEDRAHVLRLVQDQIDAFSPVSFATEVAA</sequence>